<feature type="region of interest" description="Disordered" evidence="1">
    <location>
        <begin position="100"/>
        <end position="136"/>
    </location>
</feature>
<keyword evidence="3" id="KW-1185">Reference proteome</keyword>
<dbReference type="PANTHER" id="PTHR31008:SF0">
    <property type="entry name" value="CSL1"/>
    <property type="match status" value="1"/>
</dbReference>
<feature type="compositionally biased region" description="Basic and acidic residues" evidence="1">
    <location>
        <begin position="103"/>
        <end position="136"/>
    </location>
</feature>
<evidence type="ECO:0000256" key="1">
    <source>
        <dbReference type="SAM" id="MobiDB-lite"/>
    </source>
</evidence>
<evidence type="ECO:0000313" key="2">
    <source>
        <dbReference type="EMBL" id="KAE8656394.1"/>
    </source>
</evidence>
<dbReference type="AlphaFoldDB" id="A0A6A2XR96"/>
<dbReference type="EMBL" id="VEPZ02001766">
    <property type="protein sequence ID" value="KAE8656394.1"/>
    <property type="molecule type" value="Genomic_DNA"/>
</dbReference>
<dbReference type="PANTHER" id="PTHR31008">
    <property type="entry name" value="COP1-INTERACTING PROTEIN-RELATED"/>
    <property type="match status" value="1"/>
</dbReference>
<reference evidence="2" key="1">
    <citation type="submission" date="2019-09" db="EMBL/GenBank/DDBJ databases">
        <title>Draft genome information of white flower Hibiscus syriacus.</title>
        <authorList>
            <person name="Kim Y.-M."/>
        </authorList>
    </citation>
    <scope>NUCLEOTIDE SEQUENCE [LARGE SCALE GENOMIC DNA]</scope>
    <source>
        <strain evidence="2">YM2019G1</strain>
    </source>
</reference>
<protein>
    <submittedName>
        <fullName evidence="2">Uncharacterized protein</fullName>
    </submittedName>
</protein>
<proteinExistence type="predicted"/>
<gene>
    <name evidence="2" type="ORF">F3Y22_tig00117001pilonHSYRG00007</name>
</gene>
<name>A0A6A2XR96_HIBSY</name>
<evidence type="ECO:0000313" key="3">
    <source>
        <dbReference type="Proteomes" id="UP000436088"/>
    </source>
</evidence>
<comment type="caution">
    <text evidence="2">The sequence shown here is derived from an EMBL/GenBank/DDBJ whole genome shotgun (WGS) entry which is preliminary data.</text>
</comment>
<dbReference type="Proteomes" id="UP000436088">
    <property type="component" value="Unassembled WGS sequence"/>
</dbReference>
<organism evidence="2 3">
    <name type="scientific">Hibiscus syriacus</name>
    <name type="common">Rose of Sharon</name>
    <dbReference type="NCBI Taxonomy" id="106335"/>
    <lineage>
        <taxon>Eukaryota</taxon>
        <taxon>Viridiplantae</taxon>
        <taxon>Streptophyta</taxon>
        <taxon>Embryophyta</taxon>
        <taxon>Tracheophyta</taxon>
        <taxon>Spermatophyta</taxon>
        <taxon>Magnoliopsida</taxon>
        <taxon>eudicotyledons</taxon>
        <taxon>Gunneridae</taxon>
        <taxon>Pentapetalae</taxon>
        <taxon>rosids</taxon>
        <taxon>malvids</taxon>
        <taxon>Malvales</taxon>
        <taxon>Malvaceae</taxon>
        <taxon>Malvoideae</taxon>
        <taxon>Hibiscus</taxon>
    </lineage>
</organism>
<sequence length="160" mass="18220">MDSSTILDHALFQLTPTRTRFDLVLFYEGKNEKLDSGLFEPFISHLKFARDEISQGGYSITLQPPAPDLCASFSTPAVLERFVTIETEILKIERSIQANANGRQEEDANGHTKKSTDLTKAKGELKTKDEIKQEENSKVQLQRLLETRKALLWKEQAMTY</sequence>
<accession>A0A6A2XR96</accession>